<dbReference type="RefSeq" id="WP_115693182.1">
    <property type="nucleotide sequence ID" value="NZ_CP031417.1"/>
</dbReference>
<evidence type="ECO:0000313" key="5">
    <source>
        <dbReference type="EMBL" id="AXK82803.1"/>
    </source>
</evidence>
<dbReference type="GO" id="GO:0004792">
    <property type="term" value="F:thiosulfate-cyanide sulfurtransferase activity"/>
    <property type="evidence" value="ECO:0007669"/>
    <property type="project" value="TreeGrafter"/>
</dbReference>
<dbReference type="PANTHER" id="PTHR11364">
    <property type="entry name" value="THIOSULFATE SULFERTANSFERASE"/>
    <property type="match status" value="1"/>
</dbReference>
<dbReference type="Gene3D" id="3.40.250.10">
    <property type="entry name" value="Rhodanese-like domain"/>
    <property type="match status" value="2"/>
</dbReference>
<dbReference type="CDD" id="cd01448">
    <property type="entry name" value="TST_Repeat_1"/>
    <property type="match status" value="1"/>
</dbReference>
<dbReference type="PANTHER" id="PTHR11364:SF27">
    <property type="entry name" value="SULFURTRANSFERASE"/>
    <property type="match status" value="1"/>
</dbReference>
<dbReference type="AlphaFoldDB" id="A0A346A0V6"/>
<evidence type="ECO:0000313" key="6">
    <source>
        <dbReference type="Proteomes" id="UP000254889"/>
    </source>
</evidence>
<keyword evidence="1 5" id="KW-0808">Transferase</keyword>
<dbReference type="Pfam" id="PF00581">
    <property type="entry name" value="Rhodanese"/>
    <property type="match status" value="2"/>
</dbReference>
<dbReference type="PROSITE" id="PS50206">
    <property type="entry name" value="RHODANESE_3"/>
    <property type="match status" value="2"/>
</dbReference>
<dbReference type="InterPro" id="IPR045078">
    <property type="entry name" value="TST/MPST-like"/>
</dbReference>
<evidence type="ECO:0000256" key="1">
    <source>
        <dbReference type="ARBA" id="ARBA00022679"/>
    </source>
</evidence>
<dbReference type="Proteomes" id="UP000254889">
    <property type="component" value="Chromosome"/>
</dbReference>
<feature type="chain" id="PRO_5016996633" evidence="3">
    <location>
        <begin position="29"/>
        <end position="324"/>
    </location>
</feature>
<dbReference type="CDD" id="cd01449">
    <property type="entry name" value="TST_Repeat_2"/>
    <property type="match status" value="1"/>
</dbReference>
<gene>
    <name evidence="5" type="ORF">DW352_21130</name>
</gene>
<name>A0A346A0V6_9HYPH</name>
<accession>A0A346A0V6</accession>
<sequence length="324" mass="34443">MQERFVSRLAAVAAALMALVFVSVAARAADAQPLVTPAWLNEHLKDSDLVVLDIRSDRNGGGQKAYAEAHIPGSVFSDYDKAGWRVTRNNVPFMVPSAADLEKLIGSLGIDQDSHVVVVSTGENVTDFGASARIYWTLKYAGVKKLSILDGGIAAWKQAGLPFESGEKAPSPKTFTASVDNSILALASDVEKINGSGGAALVDARPASFFLGKEKAPASQAYGHIPGALNVDSASFFDAKTSRLKSKAELEQAADTVPAGPTVSYCNTGHWAATDWFVLHEVLGRQEARLYAGSMVEWTSSASRPIASSRTKWDDIKKSLGMGL</sequence>
<dbReference type="SUPFAM" id="SSF52821">
    <property type="entry name" value="Rhodanese/Cell cycle control phosphatase"/>
    <property type="match status" value="2"/>
</dbReference>
<dbReference type="SMART" id="SM00450">
    <property type="entry name" value="RHOD"/>
    <property type="match status" value="2"/>
</dbReference>
<keyword evidence="6" id="KW-1185">Reference proteome</keyword>
<reference evidence="5 6" key="1">
    <citation type="submission" date="2018-07" db="EMBL/GenBank/DDBJ databases">
        <authorList>
            <person name="Quirk P.G."/>
            <person name="Krulwich T.A."/>
        </authorList>
    </citation>
    <scope>NUCLEOTIDE SEQUENCE [LARGE SCALE GENOMIC DNA]</scope>
    <source>
        <strain evidence="5 6">CC-BB4</strain>
    </source>
</reference>
<dbReference type="InterPro" id="IPR001763">
    <property type="entry name" value="Rhodanese-like_dom"/>
</dbReference>
<protein>
    <submittedName>
        <fullName evidence="5">Sulfurtransferase</fullName>
    </submittedName>
</protein>
<organism evidence="5 6">
    <name type="scientific">Pseudolabrys taiwanensis</name>
    <dbReference type="NCBI Taxonomy" id="331696"/>
    <lineage>
        <taxon>Bacteria</taxon>
        <taxon>Pseudomonadati</taxon>
        <taxon>Pseudomonadota</taxon>
        <taxon>Alphaproteobacteria</taxon>
        <taxon>Hyphomicrobiales</taxon>
        <taxon>Xanthobacteraceae</taxon>
        <taxon>Pseudolabrys</taxon>
    </lineage>
</organism>
<evidence type="ECO:0000256" key="2">
    <source>
        <dbReference type="ARBA" id="ARBA00022737"/>
    </source>
</evidence>
<proteinExistence type="predicted"/>
<evidence type="ECO:0000256" key="3">
    <source>
        <dbReference type="SAM" id="SignalP"/>
    </source>
</evidence>
<dbReference type="OrthoDB" id="9781034at2"/>
<evidence type="ECO:0000259" key="4">
    <source>
        <dbReference type="PROSITE" id="PS50206"/>
    </source>
</evidence>
<keyword evidence="2" id="KW-0677">Repeat</keyword>
<feature type="signal peptide" evidence="3">
    <location>
        <begin position="1"/>
        <end position="28"/>
    </location>
</feature>
<feature type="domain" description="Rhodanese" evidence="4">
    <location>
        <begin position="195"/>
        <end position="307"/>
    </location>
</feature>
<keyword evidence="3" id="KW-0732">Signal</keyword>
<dbReference type="InterPro" id="IPR036873">
    <property type="entry name" value="Rhodanese-like_dom_sf"/>
</dbReference>
<feature type="domain" description="Rhodanese" evidence="4">
    <location>
        <begin position="45"/>
        <end position="165"/>
    </location>
</feature>
<dbReference type="EMBL" id="CP031417">
    <property type="protein sequence ID" value="AXK82803.1"/>
    <property type="molecule type" value="Genomic_DNA"/>
</dbReference>
<dbReference type="KEGG" id="ptaw:DW352_21130"/>